<dbReference type="InterPro" id="IPR006767">
    <property type="entry name" value="Cwf19-like_C_dom-2"/>
</dbReference>
<sequence>MTTLKVLATGPANGKLKIFFEEVTKNHQKFGPFDLLLCLDLFGENTEELDSLMSGDLSVPIMTYFMHGQHELPEAVKKHVESNQGELCHNLFYLGQQGSITTTHGIKIVFVSGIMESMMNNPPTQVDILLTYEWPKSITRFSKILTENIGGSEFVSLLAAKIKPRYHFAASEKIFFKREPYQNIPSPNLIGDSDDTQLQLGLPTWFVGFAEVNNESKGKWYYGFNLVPYIHLSPSTFMNPPQNMTECPYLKLNTGQKRGHKEIEEKNDFIFSSINEPANKRGRRNVQGPPPVNYVCNKCSVPGHWINECPEDKSKQNIKHPHTNYVCNKCNAKGTHFMINCPNYTCKLCGDKDHAPKNCPNPTALTNKKKNNNANNNSSSQCWFCITNPKTVKHLIISVGKEIYLSLARGSLIDTQNPDGLLVPGGGHALLVAVPHCSSFREIPIDEQVDLTAEIEKYKSALKKFFHAHGSGMVLYEVSFFGKKNQHSHMQVVPVPLDHDPNKIREVFVEEAENLNLNLLPISSTTSSLPVNYFKVDFSDGTSLIHEINPEAQFDVQFGRKTLSKLLGLSNRINWRECTLPEELEKKDAENFRQAFSPYDPMNQNNS</sequence>
<dbReference type="GO" id="GO:0008270">
    <property type="term" value="F:zinc ion binding"/>
    <property type="evidence" value="ECO:0007669"/>
    <property type="project" value="UniProtKB-KW"/>
</dbReference>
<organism evidence="5 6">
    <name type="scientific">Diversispora eburnea</name>
    <dbReference type="NCBI Taxonomy" id="1213867"/>
    <lineage>
        <taxon>Eukaryota</taxon>
        <taxon>Fungi</taxon>
        <taxon>Fungi incertae sedis</taxon>
        <taxon>Mucoromycota</taxon>
        <taxon>Glomeromycotina</taxon>
        <taxon>Glomeromycetes</taxon>
        <taxon>Diversisporales</taxon>
        <taxon>Diversisporaceae</taxon>
        <taxon>Diversispora</taxon>
    </lineage>
</organism>
<evidence type="ECO:0000313" key="5">
    <source>
        <dbReference type="EMBL" id="CAG8481240.1"/>
    </source>
</evidence>
<dbReference type="InterPro" id="IPR025829">
    <property type="entry name" value="Zn_knuckle_CX2CX3GHX4C"/>
</dbReference>
<dbReference type="PANTHER" id="PTHR12072:SF4">
    <property type="entry name" value="CWF19-LIKE PROTEIN 1"/>
    <property type="match status" value="1"/>
</dbReference>
<evidence type="ECO:0000256" key="3">
    <source>
        <dbReference type="ARBA" id="ARBA00022833"/>
    </source>
</evidence>
<accession>A0A9N8ZCY9</accession>
<evidence type="ECO:0000256" key="2">
    <source>
        <dbReference type="ARBA" id="ARBA00022771"/>
    </source>
</evidence>
<dbReference type="InterPro" id="IPR006768">
    <property type="entry name" value="Cwf19-like_C_dom-1"/>
</dbReference>
<dbReference type="EMBL" id="CAJVPK010000241">
    <property type="protein sequence ID" value="CAG8481240.1"/>
    <property type="molecule type" value="Genomic_DNA"/>
</dbReference>
<keyword evidence="3" id="KW-0862">Zinc</keyword>
<proteinExistence type="predicted"/>
<dbReference type="InterPro" id="IPR001878">
    <property type="entry name" value="Znf_CCHC"/>
</dbReference>
<evidence type="ECO:0000256" key="1">
    <source>
        <dbReference type="ARBA" id="ARBA00022723"/>
    </source>
</evidence>
<dbReference type="InterPro" id="IPR036875">
    <property type="entry name" value="Znf_CCHC_sf"/>
</dbReference>
<feature type="domain" description="CCHC-type" evidence="4">
    <location>
        <begin position="295"/>
        <end position="311"/>
    </location>
</feature>
<dbReference type="InterPro" id="IPR036265">
    <property type="entry name" value="HIT-like_sf"/>
</dbReference>
<dbReference type="Gene3D" id="4.10.60.10">
    <property type="entry name" value="Zinc finger, CCHC-type"/>
    <property type="match status" value="1"/>
</dbReference>
<dbReference type="PANTHER" id="PTHR12072">
    <property type="entry name" value="CWF19, CELL CYCLE CONTROL PROTEIN"/>
    <property type="match status" value="1"/>
</dbReference>
<dbReference type="SUPFAM" id="SSF57756">
    <property type="entry name" value="Retrovirus zinc finger-like domains"/>
    <property type="match status" value="1"/>
</dbReference>
<dbReference type="AlphaFoldDB" id="A0A9N8ZCY9"/>
<comment type="caution">
    <text evidence="5">The sequence shown here is derived from an EMBL/GenBank/DDBJ whole genome shotgun (WGS) entry which is preliminary data.</text>
</comment>
<keyword evidence="6" id="KW-1185">Reference proteome</keyword>
<dbReference type="GO" id="GO:0003676">
    <property type="term" value="F:nucleic acid binding"/>
    <property type="evidence" value="ECO:0007669"/>
    <property type="project" value="InterPro"/>
</dbReference>
<dbReference type="CDD" id="cd07380">
    <property type="entry name" value="MPP_CWF19_N"/>
    <property type="match status" value="1"/>
</dbReference>
<keyword evidence="1" id="KW-0479">Metal-binding</keyword>
<dbReference type="GO" id="GO:0071014">
    <property type="term" value="C:post-mRNA release spliceosomal complex"/>
    <property type="evidence" value="ECO:0007669"/>
    <property type="project" value="TreeGrafter"/>
</dbReference>
<dbReference type="GO" id="GO:0061632">
    <property type="term" value="F:RNA lariat debranching enzyme activator activity"/>
    <property type="evidence" value="ECO:0007669"/>
    <property type="project" value="TreeGrafter"/>
</dbReference>
<feature type="domain" description="CCHC-type" evidence="4">
    <location>
        <begin position="345"/>
        <end position="361"/>
    </location>
</feature>
<dbReference type="Pfam" id="PF04677">
    <property type="entry name" value="CwfJ_C_1"/>
    <property type="match status" value="1"/>
</dbReference>
<dbReference type="SMART" id="SM00343">
    <property type="entry name" value="ZnF_C2HC"/>
    <property type="match status" value="3"/>
</dbReference>
<dbReference type="InterPro" id="IPR040194">
    <property type="entry name" value="Cwf19-like"/>
</dbReference>
<feature type="domain" description="CCHC-type" evidence="4">
    <location>
        <begin position="326"/>
        <end position="343"/>
    </location>
</feature>
<dbReference type="Gene3D" id="3.30.428.10">
    <property type="entry name" value="HIT-like"/>
    <property type="match status" value="1"/>
</dbReference>
<keyword evidence="2" id="KW-0863">Zinc-finger</keyword>
<evidence type="ECO:0000259" key="4">
    <source>
        <dbReference type="SMART" id="SM00343"/>
    </source>
</evidence>
<gene>
    <name evidence="5" type="ORF">DEBURN_LOCUS3675</name>
</gene>
<reference evidence="5" key="1">
    <citation type="submission" date="2021-06" db="EMBL/GenBank/DDBJ databases">
        <authorList>
            <person name="Kallberg Y."/>
            <person name="Tangrot J."/>
            <person name="Rosling A."/>
        </authorList>
    </citation>
    <scope>NUCLEOTIDE SEQUENCE</scope>
    <source>
        <strain evidence="5">AZ414A</strain>
    </source>
</reference>
<dbReference type="Pfam" id="PF13696">
    <property type="entry name" value="zf-CCHC_2"/>
    <property type="match status" value="1"/>
</dbReference>
<protein>
    <submittedName>
        <fullName evidence="5">8246_t:CDS:1</fullName>
    </submittedName>
</protein>
<dbReference type="Pfam" id="PF04676">
    <property type="entry name" value="CwfJ_C_2"/>
    <property type="match status" value="1"/>
</dbReference>
<dbReference type="SUPFAM" id="SSF54197">
    <property type="entry name" value="HIT-like"/>
    <property type="match status" value="1"/>
</dbReference>
<evidence type="ECO:0000313" key="6">
    <source>
        <dbReference type="Proteomes" id="UP000789706"/>
    </source>
</evidence>
<dbReference type="GO" id="GO:0000398">
    <property type="term" value="P:mRNA splicing, via spliceosome"/>
    <property type="evidence" value="ECO:0007669"/>
    <property type="project" value="TreeGrafter"/>
</dbReference>
<name>A0A9N8ZCY9_9GLOM</name>
<dbReference type="Proteomes" id="UP000789706">
    <property type="component" value="Unassembled WGS sequence"/>
</dbReference>
<dbReference type="OrthoDB" id="444325at2759"/>